<dbReference type="EMBL" id="FNTH01000001">
    <property type="protein sequence ID" value="SEC45309.1"/>
    <property type="molecule type" value="Genomic_DNA"/>
</dbReference>
<evidence type="ECO:0000313" key="2">
    <source>
        <dbReference type="EMBL" id="SEC45309.1"/>
    </source>
</evidence>
<feature type="compositionally biased region" description="Low complexity" evidence="1">
    <location>
        <begin position="38"/>
        <end position="55"/>
    </location>
</feature>
<gene>
    <name evidence="2" type="ORF">SAMN05444164_1875</name>
</gene>
<dbReference type="Proteomes" id="UP000198992">
    <property type="component" value="Unassembled WGS sequence"/>
</dbReference>
<organism evidence="2 3">
    <name type="scientific">Bradyrhizobium erythrophlei</name>
    <dbReference type="NCBI Taxonomy" id="1437360"/>
    <lineage>
        <taxon>Bacteria</taxon>
        <taxon>Pseudomonadati</taxon>
        <taxon>Pseudomonadota</taxon>
        <taxon>Alphaproteobacteria</taxon>
        <taxon>Hyphomicrobiales</taxon>
        <taxon>Nitrobacteraceae</taxon>
        <taxon>Bradyrhizobium</taxon>
    </lineage>
</organism>
<feature type="region of interest" description="Disordered" evidence="1">
    <location>
        <begin position="35"/>
        <end position="70"/>
    </location>
</feature>
<name>A0A1H4SMH4_9BRAD</name>
<sequence>MIGMRSQSTAGFLGAVVAAVALAAAFIYGPSPSQLRNPTQPAAVQAAPATQAAPAAPVPRGPVIREVPNN</sequence>
<evidence type="ECO:0000313" key="3">
    <source>
        <dbReference type="Proteomes" id="UP000198992"/>
    </source>
</evidence>
<accession>A0A1H4SMH4</accession>
<proteinExistence type="predicted"/>
<protein>
    <submittedName>
        <fullName evidence="2">Uncharacterized protein</fullName>
    </submittedName>
</protein>
<evidence type="ECO:0000256" key="1">
    <source>
        <dbReference type="SAM" id="MobiDB-lite"/>
    </source>
</evidence>
<dbReference type="AlphaFoldDB" id="A0A1H4SMH4"/>
<reference evidence="2 3" key="1">
    <citation type="submission" date="2016-10" db="EMBL/GenBank/DDBJ databases">
        <authorList>
            <person name="de Groot N.N."/>
        </authorList>
    </citation>
    <scope>NUCLEOTIDE SEQUENCE [LARGE SCALE GENOMIC DNA]</scope>
    <source>
        <strain evidence="2 3">MT12</strain>
    </source>
</reference>